<dbReference type="RefSeq" id="WP_183531119.1">
    <property type="nucleotide sequence ID" value="NZ_JACIJM010000018.1"/>
</dbReference>
<dbReference type="PRINTS" id="PR01490">
    <property type="entry name" value="RTXTOXIND"/>
</dbReference>
<dbReference type="Proteomes" id="UP000535415">
    <property type="component" value="Unassembled WGS sequence"/>
</dbReference>
<evidence type="ECO:0000256" key="5">
    <source>
        <dbReference type="ARBA" id="ARBA00022519"/>
    </source>
</evidence>
<keyword evidence="14" id="KW-1185">Reference proteome</keyword>
<dbReference type="Gene3D" id="2.40.30.170">
    <property type="match status" value="1"/>
</dbReference>
<dbReference type="InterPro" id="IPR058982">
    <property type="entry name" value="Beta-barrel_AprE"/>
</dbReference>
<evidence type="ECO:0000256" key="9">
    <source>
        <dbReference type="RuleBase" id="RU365093"/>
    </source>
</evidence>
<evidence type="ECO:0000256" key="6">
    <source>
        <dbReference type="ARBA" id="ARBA00022692"/>
    </source>
</evidence>
<dbReference type="PANTHER" id="PTHR30386">
    <property type="entry name" value="MEMBRANE FUSION SUBUNIT OF EMRAB-TOLC MULTIDRUG EFFLUX PUMP"/>
    <property type="match status" value="1"/>
</dbReference>
<evidence type="ECO:0000256" key="10">
    <source>
        <dbReference type="SAM" id="Coils"/>
    </source>
</evidence>
<keyword evidence="6 9" id="KW-0812">Transmembrane</keyword>
<organism evidence="13 14">
    <name type="scientific">Yoonia ponticola</name>
    <dbReference type="NCBI Taxonomy" id="1524255"/>
    <lineage>
        <taxon>Bacteria</taxon>
        <taxon>Pseudomonadati</taxon>
        <taxon>Pseudomonadota</taxon>
        <taxon>Alphaproteobacteria</taxon>
        <taxon>Rhodobacterales</taxon>
        <taxon>Paracoccaceae</taxon>
        <taxon>Yoonia</taxon>
    </lineage>
</organism>
<keyword evidence="3 9" id="KW-0813">Transport</keyword>
<comment type="similarity">
    <text evidence="2 9">Belongs to the membrane fusion protein (MFP) (TC 8.A.1) family.</text>
</comment>
<proteinExistence type="inferred from homology"/>
<evidence type="ECO:0000313" key="14">
    <source>
        <dbReference type="Proteomes" id="UP000535415"/>
    </source>
</evidence>
<feature type="coiled-coil region" evidence="10">
    <location>
        <begin position="225"/>
        <end position="295"/>
    </location>
</feature>
<dbReference type="Gene3D" id="2.40.50.100">
    <property type="match status" value="1"/>
</dbReference>
<dbReference type="Pfam" id="PF26002">
    <property type="entry name" value="Beta-barrel_AprE"/>
    <property type="match status" value="1"/>
</dbReference>
<dbReference type="EMBL" id="JACIJM010000018">
    <property type="protein sequence ID" value="MBB5724016.1"/>
    <property type="molecule type" value="Genomic_DNA"/>
</dbReference>
<protein>
    <recommendedName>
        <fullName evidence="9">Membrane fusion protein (MFP) family protein</fullName>
    </recommendedName>
</protein>
<dbReference type="GO" id="GO:0005886">
    <property type="term" value="C:plasma membrane"/>
    <property type="evidence" value="ECO:0007669"/>
    <property type="project" value="UniProtKB-SubCell"/>
</dbReference>
<evidence type="ECO:0000256" key="1">
    <source>
        <dbReference type="ARBA" id="ARBA00004377"/>
    </source>
</evidence>
<comment type="caution">
    <text evidence="13">The sequence shown here is derived from an EMBL/GenBank/DDBJ whole genome shotgun (WGS) entry which is preliminary data.</text>
</comment>
<evidence type="ECO:0000256" key="2">
    <source>
        <dbReference type="ARBA" id="ARBA00009477"/>
    </source>
</evidence>
<evidence type="ECO:0000259" key="12">
    <source>
        <dbReference type="Pfam" id="PF26002"/>
    </source>
</evidence>
<dbReference type="NCBIfam" id="TIGR01843">
    <property type="entry name" value="type_I_hlyD"/>
    <property type="match status" value="1"/>
</dbReference>
<evidence type="ECO:0000256" key="8">
    <source>
        <dbReference type="ARBA" id="ARBA00023136"/>
    </source>
</evidence>
<dbReference type="SUPFAM" id="SSF111369">
    <property type="entry name" value="HlyD-like secretion proteins"/>
    <property type="match status" value="1"/>
</dbReference>
<name>A0A7W9F1J0_9RHOB</name>
<evidence type="ECO:0000256" key="3">
    <source>
        <dbReference type="ARBA" id="ARBA00022448"/>
    </source>
</evidence>
<reference evidence="13 14" key="1">
    <citation type="submission" date="2020-08" db="EMBL/GenBank/DDBJ databases">
        <title>Genomic Encyclopedia of Type Strains, Phase IV (KMG-IV): sequencing the most valuable type-strain genomes for metagenomic binning, comparative biology and taxonomic classification.</title>
        <authorList>
            <person name="Goeker M."/>
        </authorList>
    </citation>
    <scope>NUCLEOTIDE SEQUENCE [LARGE SCALE GENOMIC DNA]</scope>
    <source>
        <strain evidence="13 14">DSM 101064</strain>
    </source>
</reference>
<evidence type="ECO:0000313" key="13">
    <source>
        <dbReference type="EMBL" id="MBB5724016.1"/>
    </source>
</evidence>
<evidence type="ECO:0000256" key="4">
    <source>
        <dbReference type="ARBA" id="ARBA00022475"/>
    </source>
</evidence>
<dbReference type="AlphaFoldDB" id="A0A7W9F1J0"/>
<dbReference type="InterPro" id="IPR010129">
    <property type="entry name" value="T1SS_HlyD"/>
</dbReference>
<comment type="subcellular location">
    <subcellularLocation>
        <location evidence="1 9">Cell inner membrane</location>
        <topology evidence="1 9">Single-pass membrane protein</topology>
    </subcellularLocation>
</comment>
<gene>
    <name evidence="13" type="ORF">FHS72_003664</name>
</gene>
<feature type="domain" description="Multidrug resistance protein MdtA-like barrel-sandwich hybrid" evidence="11">
    <location>
        <begin position="58"/>
        <end position="319"/>
    </location>
</feature>
<dbReference type="GO" id="GO:0015031">
    <property type="term" value="P:protein transport"/>
    <property type="evidence" value="ECO:0007669"/>
    <property type="project" value="InterPro"/>
</dbReference>
<dbReference type="PANTHER" id="PTHR30386:SF26">
    <property type="entry name" value="TRANSPORT PROTEIN COMB"/>
    <property type="match status" value="1"/>
</dbReference>
<keyword evidence="10" id="KW-0175">Coiled coil</keyword>
<keyword evidence="4 9" id="KW-1003">Cell membrane</keyword>
<keyword evidence="7 9" id="KW-1133">Transmembrane helix</keyword>
<keyword evidence="8 9" id="KW-0472">Membrane</keyword>
<feature type="transmembrane region" description="Helical" evidence="9">
    <location>
        <begin position="20"/>
        <end position="39"/>
    </location>
</feature>
<sequence>MTDRLEEPISITSPMLHTTIWFTMSVFVAIIVMACLFKVEVVARGTGKVVPVSRVQVVQPEFDGKITAINVRNGSRVARGDILIEFDTTDANADLNTITAEIERLTIERARISALLFGLDNDGLLDEENRQQVMASFSGNIANDHPIYVEQARLLAAELDDLYAALAQIQAGMVANDRSVDVTLANIARVEATISVQEERLTIAQDLLDRGTSSRISFIDVQEAFISLENEREIYRRELDQKRSQVTSLLADQRSIVTGRRSLLLERRSGIEARLATLEEQLRSSERRMRAAKLVAPMDGIVDQLDIFTIGAVAPAGEEILRVVPEDQDIEVIGVFTNNDIGFVEIGQQVNINLDAYPSERFGFVKGRVLDVAADSTEISDGKWSFEVRITPDEREMISGLGKITLLPGMTAVVDITTDKRRLISYFFAPIVDTVNSALGER</sequence>
<feature type="domain" description="AprE-like beta-barrel" evidence="12">
    <location>
        <begin position="337"/>
        <end position="418"/>
    </location>
</feature>
<dbReference type="InterPro" id="IPR058625">
    <property type="entry name" value="MdtA-like_BSH"/>
</dbReference>
<evidence type="ECO:0000256" key="7">
    <source>
        <dbReference type="ARBA" id="ARBA00022989"/>
    </source>
</evidence>
<keyword evidence="5 9" id="KW-0997">Cell inner membrane</keyword>
<dbReference type="InterPro" id="IPR050739">
    <property type="entry name" value="MFP"/>
</dbReference>
<dbReference type="PROSITE" id="PS51257">
    <property type="entry name" value="PROKAR_LIPOPROTEIN"/>
    <property type="match status" value="1"/>
</dbReference>
<accession>A0A7W9F1J0</accession>
<dbReference type="Pfam" id="PF25917">
    <property type="entry name" value="BSH_RND"/>
    <property type="match status" value="1"/>
</dbReference>
<evidence type="ECO:0000259" key="11">
    <source>
        <dbReference type="Pfam" id="PF25917"/>
    </source>
</evidence>